<dbReference type="InterPro" id="IPR014922">
    <property type="entry name" value="YdhG-like"/>
</dbReference>
<evidence type="ECO:0000313" key="3">
    <source>
        <dbReference type="Proteomes" id="UP000036520"/>
    </source>
</evidence>
<dbReference type="Gene3D" id="3.90.1150.200">
    <property type="match status" value="1"/>
</dbReference>
<dbReference type="OrthoDB" id="328972at2"/>
<name>A0A0H4PJZ8_9BACT</name>
<dbReference type="Pfam" id="PF08818">
    <property type="entry name" value="DUF1801"/>
    <property type="match status" value="1"/>
</dbReference>
<organism evidence="2 3">
    <name type="scientific">Cyclobacterium amurskyense</name>
    <dbReference type="NCBI Taxonomy" id="320787"/>
    <lineage>
        <taxon>Bacteria</taxon>
        <taxon>Pseudomonadati</taxon>
        <taxon>Bacteroidota</taxon>
        <taxon>Cytophagia</taxon>
        <taxon>Cytophagales</taxon>
        <taxon>Cyclobacteriaceae</taxon>
        <taxon>Cyclobacterium</taxon>
    </lineage>
</organism>
<evidence type="ECO:0000313" key="2">
    <source>
        <dbReference type="EMBL" id="AKP53293.1"/>
    </source>
</evidence>
<reference evidence="2 3" key="1">
    <citation type="submission" date="2015-07" db="EMBL/GenBank/DDBJ databases">
        <authorList>
            <person name="Kim K.M."/>
        </authorList>
    </citation>
    <scope>NUCLEOTIDE SEQUENCE [LARGE SCALE GENOMIC DNA]</scope>
    <source>
        <strain evidence="2 3">KCTC 12363</strain>
    </source>
</reference>
<accession>A0A0H4PJZ8</accession>
<proteinExistence type="predicted"/>
<dbReference type="EMBL" id="CP012040">
    <property type="protein sequence ID" value="AKP53293.1"/>
    <property type="molecule type" value="Genomic_DNA"/>
</dbReference>
<protein>
    <recommendedName>
        <fullName evidence="1">YdhG-like domain-containing protein</fullName>
    </recommendedName>
</protein>
<dbReference type="KEGG" id="camu:CA2015_3930"/>
<keyword evidence="3" id="KW-1185">Reference proteome</keyword>
<dbReference type="AlphaFoldDB" id="A0A0H4PJZ8"/>
<evidence type="ECO:0000259" key="1">
    <source>
        <dbReference type="Pfam" id="PF08818"/>
    </source>
</evidence>
<sequence>MAPMELVTNPKVENVFANYPDFVRPKMLYLRQLVIETAEEIEGLTKLEETLKWGEPSYITEKGSTLRMDWKEKTANQYAMYFQCTSRLISTFKLVFNHQFYFEGNRAIIFPLDQKIPEAELKECIKACLTYHKVKNMMTLGI</sequence>
<gene>
    <name evidence="2" type="ORF">CA2015_3930</name>
</gene>
<dbReference type="SUPFAM" id="SSF159888">
    <property type="entry name" value="YdhG-like"/>
    <property type="match status" value="1"/>
</dbReference>
<dbReference type="STRING" id="320787.CA2015_3930"/>
<dbReference type="Proteomes" id="UP000036520">
    <property type="component" value="Chromosome"/>
</dbReference>
<dbReference type="PATRIC" id="fig|320787.5.peg.4301"/>
<feature type="domain" description="YdhG-like" evidence="1">
    <location>
        <begin position="24"/>
        <end position="127"/>
    </location>
</feature>